<sequence length="276" mass="30741">MVLLVFFVLLGCFLELVCCAPLPRRMVDMTHTLDEDTVLLKHLLMGKFKRTMLRNGTEDDGIWIQYEEYFSTVHIGTHMDAPSHFSLGGATVDEIPLTHLVAPAAVVDTSARAAIDRQDRIKVDDLLRWERVTGQSLNGTIVLLRTGWGKKWGDNDQYLGAEDDDPDTSKFSWPYLAPETAQWLVDNREAYGIGVETINFDKAMDATYPSHQIILGHGLFAIENVASMDQLPISGAELHVLPMKLGKMSGAAVRMMATFPEVVFEWPAATSTLVEC</sequence>
<dbReference type="GO" id="GO:0019441">
    <property type="term" value="P:L-tryptophan catabolic process to kynurenine"/>
    <property type="evidence" value="ECO:0007669"/>
    <property type="project" value="InterPro"/>
</dbReference>
<dbReference type="PANTHER" id="PTHR31118">
    <property type="entry name" value="CYCLASE-LIKE PROTEIN 2"/>
    <property type="match status" value="1"/>
</dbReference>
<organism evidence="3 4">
    <name type="scientific">Oedothorax gibbosus</name>
    <dbReference type="NCBI Taxonomy" id="931172"/>
    <lineage>
        <taxon>Eukaryota</taxon>
        <taxon>Metazoa</taxon>
        <taxon>Ecdysozoa</taxon>
        <taxon>Arthropoda</taxon>
        <taxon>Chelicerata</taxon>
        <taxon>Arachnida</taxon>
        <taxon>Araneae</taxon>
        <taxon>Araneomorphae</taxon>
        <taxon>Entelegynae</taxon>
        <taxon>Araneoidea</taxon>
        <taxon>Linyphiidae</taxon>
        <taxon>Erigoninae</taxon>
        <taxon>Oedothorax</taxon>
    </lineage>
</organism>
<name>A0AAV6UGC8_9ARAC</name>
<dbReference type="GO" id="GO:0004061">
    <property type="term" value="F:arylformamidase activity"/>
    <property type="evidence" value="ECO:0007669"/>
    <property type="project" value="InterPro"/>
</dbReference>
<keyword evidence="4" id="KW-1185">Reference proteome</keyword>
<feature type="chain" id="PRO_5044023361" description="Cyclase" evidence="2">
    <location>
        <begin position="20"/>
        <end position="276"/>
    </location>
</feature>
<dbReference type="InterPro" id="IPR037175">
    <property type="entry name" value="KFase_sf"/>
</dbReference>
<dbReference type="Pfam" id="PF04199">
    <property type="entry name" value="Cyclase"/>
    <property type="match status" value="1"/>
</dbReference>
<evidence type="ECO:0000256" key="2">
    <source>
        <dbReference type="SAM" id="SignalP"/>
    </source>
</evidence>
<dbReference type="SUPFAM" id="SSF102198">
    <property type="entry name" value="Putative cyclase"/>
    <property type="match status" value="1"/>
</dbReference>
<proteinExistence type="inferred from homology"/>
<evidence type="ECO:0000256" key="1">
    <source>
        <dbReference type="ARBA" id="ARBA00007865"/>
    </source>
</evidence>
<dbReference type="EMBL" id="JAFNEN010000452">
    <property type="protein sequence ID" value="KAG8182696.1"/>
    <property type="molecule type" value="Genomic_DNA"/>
</dbReference>
<evidence type="ECO:0000313" key="3">
    <source>
        <dbReference type="EMBL" id="KAG8182696.1"/>
    </source>
</evidence>
<reference evidence="3 4" key="1">
    <citation type="journal article" date="2022" name="Nat. Ecol. Evol.">
        <title>A masculinizing supergene underlies an exaggerated male reproductive morph in a spider.</title>
        <authorList>
            <person name="Hendrickx F."/>
            <person name="De Corte Z."/>
            <person name="Sonet G."/>
            <person name="Van Belleghem S.M."/>
            <person name="Kostlbacher S."/>
            <person name="Vangestel C."/>
        </authorList>
    </citation>
    <scope>NUCLEOTIDE SEQUENCE [LARGE SCALE GENOMIC DNA]</scope>
    <source>
        <strain evidence="3">W744_W776</strain>
    </source>
</reference>
<evidence type="ECO:0000313" key="4">
    <source>
        <dbReference type="Proteomes" id="UP000827092"/>
    </source>
</evidence>
<feature type="signal peptide" evidence="2">
    <location>
        <begin position="1"/>
        <end position="19"/>
    </location>
</feature>
<gene>
    <name evidence="3" type="ORF">JTE90_017674</name>
</gene>
<accession>A0AAV6UGC8</accession>
<dbReference type="Gene3D" id="3.50.30.50">
    <property type="entry name" value="Putative cyclase"/>
    <property type="match status" value="1"/>
</dbReference>
<dbReference type="Proteomes" id="UP000827092">
    <property type="component" value="Unassembled WGS sequence"/>
</dbReference>
<keyword evidence="2" id="KW-0732">Signal</keyword>
<dbReference type="InterPro" id="IPR007325">
    <property type="entry name" value="KFase/CYL"/>
</dbReference>
<evidence type="ECO:0008006" key="5">
    <source>
        <dbReference type="Google" id="ProtNLM"/>
    </source>
</evidence>
<dbReference type="PANTHER" id="PTHR31118:SF12">
    <property type="entry name" value="CYCLASE-LIKE PROTEIN 2"/>
    <property type="match status" value="1"/>
</dbReference>
<dbReference type="AlphaFoldDB" id="A0AAV6UGC8"/>
<comment type="similarity">
    <text evidence="1">Belongs to the Cyclase 1 superfamily.</text>
</comment>
<comment type="caution">
    <text evidence="3">The sequence shown here is derived from an EMBL/GenBank/DDBJ whole genome shotgun (WGS) entry which is preliminary data.</text>
</comment>
<protein>
    <recommendedName>
        <fullName evidence="5">Cyclase</fullName>
    </recommendedName>
</protein>